<dbReference type="AlphaFoldDB" id="A0AA88KWQ3"/>
<evidence type="ECO:0000313" key="3">
    <source>
        <dbReference type="EMBL" id="KAK2710158.1"/>
    </source>
</evidence>
<feature type="domain" description="SET" evidence="2">
    <location>
        <begin position="196"/>
        <end position="303"/>
    </location>
</feature>
<dbReference type="GO" id="GO:0008170">
    <property type="term" value="F:N-methyltransferase activity"/>
    <property type="evidence" value="ECO:0007669"/>
    <property type="project" value="UniProtKB-ARBA"/>
</dbReference>
<dbReference type="Proteomes" id="UP001187531">
    <property type="component" value="Unassembled WGS sequence"/>
</dbReference>
<dbReference type="Gene3D" id="2.170.270.10">
    <property type="entry name" value="SET domain"/>
    <property type="match status" value="1"/>
</dbReference>
<protein>
    <recommendedName>
        <fullName evidence="2">SET domain-containing protein</fullName>
    </recommendedName>
</protein>
<name>A0AA88KWQ3_ARTSF</name>
<dbReference type="Pfam" id="PF00856">
    <property type="entry name" value="SET"/>
    <property type="match status" value="1"/>
</dbReference>
<dbReference type="InterPro" id="IPR046341">
    <property type="entry name" value="SET_dom_sf"/>
</dbReference>
<evidence type="ECO:0000313" key="4">
    <source>
        <dbReference type="Proteomes" id="UP001187531"/>
    </source>
</evidence>
<evidence type="ECO:0000259" key="2">
    <source>
        <dbReference type="Pfam" id="PF00856"/>
    </source>
</evidence>
<dbReference type="GO" id="GO:0008757">
    <property type="term" value="F:S-adenosylmethionine-dependent methyltransferase activity"/>
    <property type="evidence" value="ECO:0007669"/>
    <property type="project" value="UniProtKB-ARBA"/>
</dbReference>
<feature type="compositionally biased region" description="Polar residues" evidence="1">
    <location>
        <begin position="42"/>
        <end position="64"/>
    </location>
</feature>
<sequence length="370" mass="42455">MFWFEITPIFVSCVPLLRKLFNCLLNLCSKREDNVGADPVPQTETGTHNGTELPQINRADQVSQTKKETQNGAELPQINRADRVPQTETETQNGTELPQINRSDPEKEFLNRYLVKEENIYVILVEKRKTASLKYVSVSISLREEKIFKEYLSFVQPALLKPGALVLSNFLLTTTGTKLENMSVIQRFLKKVFRNGLRPGVSVPTQTIVCHLITTIDRKATNKTETEQDMMHEYLCHSARDSTIDTCDCHPQQTYFGCNINHKAKEDSPNLKLRLLVVNDIKRPFLIATRDIWAGEELKFDYGLRPSDFHEGHEQAFFLPEAMKCRKEVANKIEEKRQTETSVHRQGAPNRQRCMIQKTPGSHQGPRNQE</sequence>
<organism evidence="3 4">
    <name type="scientific">Artemia franciscana</name>
    <name type="common">Brine shrimp</name>
    <name type="synonym">Artemia sanfranciscana</name>
    <dbReference type="NCBI Taxonomy" id="6661"/>
    <lineage>
        <taxon>Eukaryota</taxon>
        <taxon>Metazoa</taxon>
        <taxon>Ecdysozoa</taxon>
        <taxon>Arthropoda</taxon>
        <taxon>Crustacea</taxon>
        <taxon>Branchiopoda</taxon>
        <taxon>Anostraca</taxon>
        <taxon>Artemiidae</taxon>
        <taxon>Artemia</taxon>
    </lineage>
</organism>
<dbReference type="SUPFAM" id="SSF82199">
    <property type="entry name" value="SET domain"/>
    <property type="match status" value="1"/>
</dbReference>
<feature type="compositionally biased region" description="Polar residues" evidence="1">
    <location>
        <begin position="359"/>
        <end position="370"/>
    </location>
</feature>
<feature type="region of interest" description="Disordered" evidence="1">
    <location>
        <begin position="335"/>
        <end position="370"/>
    </location>
</feature>
<dbReference type="GO" id="GO:0008276">
    <property type="term" value="F:protein methyltransferase activity"/>
    <property type="evidence" value="ECO:0007669"/>
    <property type="project" value="UniProtKB-ARBA"/>
</dbReference>
<feature type="non-terminal residue" evidence="3">
    <location>
        <position position="1"/>
    </location>
</feature>
<feature type="region of interest" description="Disordered" evidence="1">
    <location>
        <begin position="34"/>
        <end position="102"/>
    </location>
</feature>
<dbReference type="EMBL" id="JAVRJZ010000017">
    <property type="protein sequence ID" value="KAK2710158.1"/>
    <property type="molecule type" value="Genomic_DNA"/>
</dbReference>
<accession>A0AA88KWQ3</accession>
<gene>
    <name evidence="3" type="ORF">QYM36_013730</name>
</gene>
<keyword evidence="4" id="KW-1185">Reference proteome</keyword>
<reference evidence="3" key="1">
    <citation type="submission" date="2023-07" db="EMBL/GenBank/DDBJ databases">
        <title>Chromosome-level genome assembly of Artemia franciscana.</title>
        <authorList>
            <person name="Jo E."/>
        </authorList>
    </citation>
    <scope>NUCLEOTIDE SEQUENCE</scope>
    <source>
        <tissue evidence="3">Whole body</tissue>
    </source>
</reference>
<feature type="compositionally biased region" description="Polar residues" evidence="1">
    <location>
        <begin position="86"/>
        <end position="102"/>
    </location>
</feature>
<dbReference type="InterPro" id="IPR001214">
    <property type="entry name" value="SET_dom"/>
</dbReference>
<comment type="caution">
    <text evidence="3">The sequence shown here is derived from an EMBL/GenBank/DDBJ whole genome shotgun (WGS) entry which is preliminary data.</text>
</comment>
<evidence type="ECO:0000256" key="1">
    <source>
        <dbReference type="SAM" id="MobiDB-lite"/>
    </source>
</evidence>
<proteinExistence type="predicted"/>